<dbReference type="Proteomes" id="UP000319619">
    <property type="component" value="Unassembled WGS sequence"/>
</dbReference>
<dbReference type="PROSITE" id="PS51411">
    <property type="entry name" value="PSP1_C"/>
    <property type="match status" value="1"/>
</dbReference>
<feature type="region of interest" description="Disordered" evidence="1">
    <location>
        <begin position="246"/>
        <end position="336"/>
    </location>
</feature>
<sequence>MEFPLKMGDLAVVRVDKGEDLGRIVHLLDRLPEYQPEVEYEVLRRATPKDVKTLEEYRQKENDAKITCKEKIENHGLEMKLVDVEYQFDGRKLTFFFTADGRIDFRQLVKDLAATFRTRIELKQIGARDETRRFGGLGPCGQSLCCAAFIVEFCPITTQMAKDQNLPLNPNKISGCCGRLKCCLKHELDEYIDALEELPRWDTKIMTGKGPATIEKLDVFNRFISLRYDNGDVEKVDLPTYEKLLSPDFKPQEAPSQQPESPNEINGIISDNENDSCTDAKGAIKAKQVKKRYHQDRHQASKPKGKASYSHQSKHQHNRRNNHKNDSNRQNHKPKS</sequence>
<gene>
    <name evidence="3" type="ORF">CEE37_00610</name>
</gene>
<feature type="compositionally biased region" description="Basic residues" evidence="1">
    <location>
        <begin position="312"/>
        <end position="322"/>
    </location>
</feature>
<evidence type="ECO:0000256" key="1">
    <source>
        <dbReference type="SAM" id="MobiDB-lite"/>
    </source>
</evidence>
<evidence type="ECO:0000313" key="4">
    <source>
        <dbReference type="Proteomes" id="UP000319619"/>
    </source>
</evidence>
<dbReference type="PANTHER" id="PTHR43830:SF3">
    <property type="entry name" value="PROTEIN PSP1"/>
    <property type="match status" value="1"/>
</dbReference>
<dbReference type="GO" id="GO:0005737">
    <property type="term" value="C:cytoplasm"/>
    <property type="evidence" value="ECO:0007669"/>
    <property type="project" value="TreeGrafter"/>
</dbReference>
<dbReference type="InterPro" id="IPR007557">
    <property type="entry name" value="PSP1_C"/>
</dbReference>
<organism evidence="3 4">
    <name type="scientific">candidate division LCP-89 bacterium B3_LCP</name>
    <dbReference type="NCBI Taxonomy" id="2012998"/>
    <lineage>
        <taxon>Bacteria</taxon>
        <taxon>Pseudomonadati</taxon>
        <taxon>Bacteria division LCP-89</taxon>
    </lineage>
</organism>
<feature type="domain" description="PSP1 C-terminal" evidence="2">
    <location>
        <begin position="40"/>
        <end position="125"/>
    </location>
</feature>
<evidence type="ECO:0000313" key="3">
    <source>
        <dbReference type="EMBL" id="TKJ42591.1"/>
    </source>
</evidence>
<dbReference type="AlphaFoldDB" id="A0A532V5W8"/>
<reference evidence="3 4" key="1">
    <citation type="submission" date="2017-06" db="EMBL/GenBank/DDBJ databases">
        <title>Novel microbial phyla capable of carbon fixation and sulfur reduction in deep-sea sediments.</title>
        <authorList>
            <person name="Huang J."/>
            <person name="Baker B."/>
            <person name="Wang Y."/>
        </authorList>
    </citation>
    <scope>NUCLEOTIDE SEQUENCE [LARGE SCALE GENOMIC DNA]</scope>
    <source>
        <strain evidence="3">B3_LCP</strain>
    </source>
</reference>
<dbReference type="PANTHER" id="PTHR43830">
    <property type="entry name" value="PROTEIN PSP1"/>
    <property type="match status" value="1"/>
</dbReference>
<proteinExistence type="predicted"/>
<protein>
    <recommendedName>
        <fullName evidence="2">PSP1 C-terminal domain-containing protein</fullName>
    </recommendedName>
</protein>
<feature type="compositionally biased region" description="Basic residues" evidence="1">
    <location>
        <begin position="287"/>
        <end position="305"/>
    </location>
</feature>
<dbReference type="InterPro" id="IPR047767">
    <property type="entry name" value="PSP1-like"/>
</dbReference>
<evidence type="ECO:0000259" key="2">
    <source>
        <dbReference type="PROSITE" id="PS51411"/>
    </source>
</evidence>
<comment type="caution">
    <text evidence="3">The sequence shown here is derived from an EMBL/GenBank/DDBJ whole genome shotgun (WGS) entry which is preliminary data.</text>
</comment>
<dbReference type="NCBIfam" id="NF041131">
    <property type="entry name" value="RicT_YaaT_fam"/>
    <property type="match status" value="1"/>
</dbReference>
<name>A0A532V5W8_UNCL8</name>
<feature type="compositionally biased region" description="Low complexity" evidence="1">
    <location>
        <begin position="252"/>
        <end position="262"/>
    </location>
</feature>
<dbReference type="EMBL" id="NJBN01000001">
    <property type="protein sequence ID" value="TKJ42591.1"/>
    <property type="molecule type" value="Genomic_DNA"/>
</dbReference>
<dbReference type="Pfam" id="PF04468">
    <property type="entry name" value="PSP1"/>
    <property type="match status" value="1"/>
</dbReference>
<accession>A0A532V5W8</accession>